<keyword evidence="1" id="KW-0175">Coiled coil</keyword>
<keyword evidence="2" id="KW-0614">Plasmid</keyword>
<dbReference type="EMBL" id="CP004316">
    <property type="protein sequence ID" value="AHH07442.1"/>
    <property type="molecule type" value="Genomic_DNA"/>
</dbReference>
<dbReference type="HOGENOM" id="CLU_062986_0_0_12"/>
<reference evidence="2" key="1">
    <citation type="submission" date="2013-02" db="EMBL/GenBank/DDBJ databases">
        <title>Comparative genomics of Borrelia species.</title>
        <authorList>
            <person name="Schwan T.G."/>
            <person name="Raffel S.J."/>
            <person name="Porcella S.F."/>
        </authorList>
    </citation>
    <scope>NUCLEOTIDE SEQUENCE</scope>
    <source>
        <strain evidence="2">DOU</strain>
        <plasmid evidence="2">unnamed</plasmid>
    </source>
</reference>
<feature type="coiled-coil region" evidence="1">
    <location>
        <begin position="32"/>
        <end position="59"/>
    </location>
</feature>
<dbReference type="AlphaFoldDB" id="W5SKK9"/>
<dbReference type="Pfam" id="PF05714">
    <property type="entry name" value="PFam54_60"/>
    <property type="match status" value="1"/>
</dbReference>
<evidence type="ECO:0000256" key="1">
    <source>
        <dbReference type="SAM" id="Coils"/>
    </source>
</evidence>
<gene>
    <name evidence="2" type="ORF">BCD_1376</name>
</gene>
<dbReference type="PROSITE" id="PS51257">
    <property type="entry name" value="PROKAR_LIPOPROTEIN"/>
    <property type="match status" value="1"/>
</dbReference>
<proteinExistence type="predicted"/>
<protein>
    <submittedName>
        <fullName evidence="2">Putative membrane spanning protein</fullName>
    </submittedName>
</protein>
<sequence length="293" mass="32868">MNNKENILKQKIFIIFMLISLLLIACGQNGETAETQRQLEQAREERQRRENGLLEYQRNKEIEYIKNATSSDVKLVLENHNNANWNGEQTNAADFVDILFVFEKVPHKVDGGTESLYNNATATGDAAAAGKAAKKEVYLALHYDLSFIKDFGLVFKKFVNTSALVTQYKNELKDFFDNIRAFAKAYYIDAHDTLQKKLNKLNSLSLDEARVLSGKLEKLETKRLKLLSGVIAQVKSDLNNSSPGAGSVHLKGNATTPAQIKTYWEARSATFNDDCADIVRISGEIKGILEDIK</sequence>
<dbReference type="Gene3D" id="1.10.3160.10">
    <property type="entry name" value="Bbcrasp-1"/>
    <property type="match status" value="1"/>
</dbReference>
<organism evidence="2">
    <name type="scientific">Borrelia crocidurae DOU</name>
    <dbReference type="NCBI Taxonomy" id="1293575"/>
    <lineage>
        <taxon>Bacteria</taxon>
        <taxon>Pseudomonadati</taxon>
        <taxon>Spirochaetota</taxon>
        <taxon>Spirochaetia</taxon>
        <taxon>Spirochaetales</taxon>
        <taxon>Borreliaceae</taxon>
        <taxon>Borrelia</taxon>
    </lineage>
</organism>
<name>W5SKK9_9SPIR</name>
<geneLocation type="plasmid" evidence="2">
    <name>unnamed</name>
</geneLocation>
<dbReference type="InterPro" id="IPR008421">
    <property type="entry name" value="Borrelia_lipoprotein_PFam54/60"/>
</dbReference>
<accession>W5SKK9</accession>
<evidence type="ECO:0000313" key="2">
    <source>
        <dbReference type="EMBL" id="AHH07442.1"/>
    </source>
</evidence>